<dbReference type="Gene3D" id="6.10.250.690">
    <property type="match status" value="1"/>
</dbReference>
<dbReference type="GO" id="GO:0005829">
    <property type="term" value="C:cytosol"/>
    <property type="evidence" value="ECO:0007669"/>
    <property type="project" value="TreeGrafter"/>
</dbReference>
<dbReference type="GO" id="GO:0000156">
    <property type="term" value="F:phosphorelay response regulator activity"/>
    <property type="evidence" value="ECO:0007669"/>
    <property type="project" value="TreeGrafter"/>
</dbReference>
<dbReference type="InterPro" id="IPR001867">
    <property type="entry name" value="OmpR/PhoB-type_DNA-bd"/>
</dbReference>
<dbReference type="CDD" id="cd00383">
    <property type="entry name" value="trans_reg_C"/>
    <property type="match status" value="1"/>
</dbReference>
<keyword evidence="2" id="KW-0902">Two-component regulatory system</keyword>
<evidence type="ECO:0000256" key="3">
    <source>
        <dbReference type="ARBA" id="ARBA00023015"/>
    </source>
</evidence>
<dbReference type="InterPro" id="IPR001789">
    <property type="entry name" value="Sig_transdc_resp-reg_receiver"/>
</dbReference>
<evidence type="ECO:0000259" key="9">
    <source>
        <dbReference type="PROSITE" id="PS51755"/>
    </source>
</evidence>
<feature type="domain" description="OmpR/PhoB-type" evidence="9">
    <location>
        <begin position="124"/>
        <end position="224"/>
    </location>
</feature>
<dbReference type="InterPro" id="IPR016032">
    <property type="entry name" value="Sig_transdc_resp-reg_C-effctor"/>
</dbReference>
<evidence type="ECO:0000256" key="7">
    <source>
        <dbReference type="PROSITE-ProRule" id="PRU01091"/>
    </source>
</evidence>
<dbReference type="SMART" id="SM00862">
    <property type="entry name" value="Trans_reg_C"/>
    <property type="match status" value="1"/>
</dbReference>
<evidence type="ECO:0000256" key="1">
    <source>
        <dbReference type="ARBA" id="ARBA00022553"/>
    </source>
</evidence>
<dbReference type="PROSITE" id="PS50110">
    <property type="entry name" value="RESPONSE_REGULATORY"/>
    <property type="match status" value="3"/>
</dbReference>
<dbReference type="Pfam" id="PF01627">
    <property type="entry name" value="Hpt"/>
    <property type="match status" value="1"/>
</dbReference>
<keyword evidence="1 6" id="KW-0597">Phosphoprotein</keyword>
<dbReference type="SUPFAM" id="SSF52172">
    <property type="entry name" value="CheY-like"/>
    <property type="match status" value="3"/>
</dbReference>
<dbReference type="GO" id="GO:0000976">
    <property type="term" value="F:transcription cis-regulatory region binding"/>
    <property type="evidence" value="ECO:0007669"/>
    <property type="project" value="TreeGrafter"/>
</dbReference>
<dbReference type="SMART" id="SM00448">
    <property type="entry name" value="REC"/>
    <property type="match status" value="3"/>
</dbReference>
<name>A0A0C1NM68_9CYAN</name>
<feature type="modified residue" description="4-aspartylphosphate" evidence="6">
    <location>
        <position position="51"/>
    </location>
</feature>
<dbReference type="OrthoDB" id="442759at2"/>
<dbReference type="InterPro" id="IPR036388">
    <property type="entry name" value="WH-like_DNA-bd_sf"/>
</dbReference>
<feature type="domain" description="Response regulatory" evidence="8">
    <location>
        <begin position="364"/>
        <end position="488"/>
    </location>
</feature>
<evidence type="ECO:0000259" key="8">
    <source>
        <dbReference type="PROSITE" id="PS50110"/>
    </source>
</evidence>
<dbReference type="InterPro" id="IPR036641">
    <property type="entry name" value="HPT_dom_sf"/>
</dbReference>
<dbReference type="Gene3D" id="3.40.50.2300">
    <property type="match status" value="3"/>
</dbReference>
<evidence type="ECO:0000313" key="10">
    <source>
        <dbReference type="EMBL" id="KIE13916.1"/>
    </source>
</evidence>
<dbReference type="GO" id="GO:0006355">
    <property type="term" value="P:regulation of DNA-templated transcription"/>
    <property type="evidence" value="ECO:0007669"/>
    <property type="project" value="InterPro"/>
</dbReference>
<comment type="caution">
    <text evidence="10">The sequence shown here is derived from an EMBL/GenBank/DDBJ whole genome shotgun (WGS) entry which is preliminary data.</text>
</comment>
<dbReference type="Gene3D" id="1.20.120.160">
    <property type="entry name" value="HPT domain"/>
    <property type="match status" value="1"/>
</dbReference>
<dbReference type="Pfam" id="PF00072">
    <property type="entry name" value="Response_reg"/>
    <property type="match status" value="2"/>
</dbReference>
<feature type="DNA-binding region" description="OmpR/PhoB-type" evidence="7">
    <location>
        <begin position="124"/>
        <end position="224"/>
    </location>
</feature>
<dbReference type="STRING" id="1479485.DA73_0200690"/>
<dbReference type="Gene3D" id="1.10.10.10">
    <property type="entry name" value="Winged helix-like DNA-binding domain superfamily/Winged helix DNA-binding domain"/>
    <property type="match status" value="1"/>
</dbReference>
<dbReference type="PROSITE" id="PS51755">
    <property type="entry name" value="OMPR_PHOB"/>
    <property type="match status" value="1"/>
</dbReference>
<dbReference type="SUPFAM" id="SSF47226">
    <property type="entry name" value="Histidine-containing phosphotransfer domain, HPT domain"/>
    <property type="match status" value="1"/>
</dbReference>
<feature type="domain" description="Response regulatory" evidence="8">
    <location>
        <begin position="496"/>
        <end position="612"/>
    </location>
</feature>
<feature type="domain" description="Response regulatory" evidence="8">
    <location>
        <begin position="2"/>
        <end position="116"/>
    </location>
</feature>
<organism evidence="10">
    <name type="scientific">Tolypothrix bouteillei VB521301</name>
    <dbReference type="NCBI Taxonomy" id="1479485"/>
    <lineage>
        <taxon>Bacteria</taxon>
        <taxon>Bacillati</taxon>
        <taxon>Cyanobacteriota</taxon>
        <taxon>Cyanophyceae</taxon>
        <taxon>Nostocales</taxon>
        <taxon>Tolypothrichaceae</taxon>
        <taxon>Tolypothrix</taxon>
    </lineage>
</organism>
<feature type="modified residue" description="4-aspartylphosphate" evidence="6">
    <location>
        <position position="421"/>
    </location>
</feature>
<dbReference type="AlphaFoldDB" id="A0A0C1NM68"/>
<accession>A0A0C1NM68</accession>
<evidence type="ECO:0000256" key="4">
    <source>
        <dbReference type="ARBA" id="ARBA00023125"/>
    </source>
</evidence>
<dbReference type="SUPFAM" id="SSF46894">
    <property type="entry name" value="C-terminal effector domain of the bipartite response regulators"/>
    <property type="match status" value="1"/>
</dbReference>
<evidence type="ECO:0000256" key="2">
    <source>
        <dbReference type="ARBA" id="ARBA00023012"/>
    </source>
</evidence>
<reference evidence="10" key="1">
    <citation type="journal article" date="2015" name="Genome Announc.">
        <title>Draft Genome Sequence of Tolypothrix boutellei Strain VB521301.</title>
        <authorList>
            <person name="Chandrababunaidu M.M."/>
            <person name="Singh D."/>
            <person name="Sen D."/>
            <person name="Bhan S."/>
            <person name="Das S."/>
            <person name="Gupta A."/>
            <person name="Adhikary S.P."/>
            <person name="Tripathy S."/>
        </authorList>
    </citation>
    <scope>NUCLEOTIDE SEQUENCE</scope>
    <source>
        <strain evidence="10">VB521301</strain>
    </source>
</reference>
<dbReference type="GO" id="GO:0032993">
    <property type="term" value="C:protein-DNA complex"/>
    <property type="evidence" value="ECO:0007669"/>
    <property type="project" value="TreeGrafter"/>
</dbReference>
<dbReference type="InterPro" id="IPR011006">
    <property type="entry name" value="CheY-like_superfamily"/>
</dbReference>
<dbReference type="Pfam" id="PF00486">
    <property type="entry name" value="Trans_reg_C"/>
    <property type="match status" value="1"/>
</dbReference>
<dbReference type="EMBL" id="JHEG02000001">
    <property type="protein sequence ID" value="KIE13916.1"/>
    <property type="molecule type" value="Genomic_DNA"/>
</dbReference>
<dbReference type="CDD" id="cd19935">
    <property type="entry name" value="REC_OmpR_CusR-like"/>
    <property type="match status" value="1"/>
</dbReference>
<evidence type="ECO:0000256" key="5">
    <source>
        <dbReference type="ARBA" id="ARBA00023163"/>
    </source>
</evidence>
<feature type="modified residue" description="4-aspartylphosphate" evidence="6">
    <location>
        <position position="545"/>
    </location>
</feature>
<protein>
    <submittedName>
        <fullName evidence="10">Transcriptional regulator</fullName>
    </submittedName>
</protein>
<evidence type="ECO:0000256" key="6">
    <source>
        <dbReference type="PROSITE-ProRule" id="PRU00169"/>
    </source>
</evidence>
<keyword evidence="3" id="KW-0805">Transcription regulation</keyword>
<dbReference type="CDD" id="cd17574">
    <property type="entry name" value="REC_OmpR"/>
    <property type="match status" value="1"/>
</dbReference>
<sequence length="620" mass="69458">MRILLVEDDNLLAQSVAAYLREQRYLVDIAVDGQDGWELAAVCNYDLILLDVILPKIDGISLCRQLRQDGYQMPILLLTAKDTKTDKVMGLDAGADDYLVKPFDFQELAARIRALLRRGNSSLPPILEWENLRLDPSSCEVSYASEALHLTSKEFSILELFLRNSQRVFSRSAIIDKLWSANEDPPAENTIKSHIKSLRQKLKAAGASYDFIETVYGLGYRLKPLSHEQTSHTSEKESNWIQQQALLAAFDKARENFKIKVAERIAVLEQATNALRKGFLDVQLRQNAREEAHKLAGSLGSFGFANGSHLAYEVEHLLEGEALIDRVQALYLYELVMKMQQEIEQNSVEPSFDEPLPTEQCQNVLLVVSGDRPVVEPLAKEAAYFNLQVKTATDTVNAKRALDNAQTFDETSEGFYAVILDLCGSHNVRESLELVAELSNQTPPVPVLVFVDRSDFTNRIEVARAGGSGFLDKSMSPKQVLEQVIQLQRPSVTQAKVMIVDDDPHVVTLIQKLLEPMGLKLATLCDPQHFWEILTKFSPDLLLLDVKMPNINGIELCQVVRNDPHWCKLPVLFLTAHTEAETVEQIFAAGADDCVSKPIVGAQLVTRILNRLQRTELLGN</sequence>
<proteinExistence type="predicted"/>
<dbReference type="FunFam" id="3.40.50.2300:FF:000002">
    <property type="entry name" value="DNA-binding response regulator PhoP"/>
    <property type="match status" value="1"/>
</dbReference>
<dbReference type="InterPro" id="IPR039420">
    <property type="entry name" value="WalR-like"/>
</dbReference>
<dbReference type="PANTHER" id="PTHR48111:SF15">
    <property type="entry name" value="OMPR SUBFAMILY"/>
    <property type="match status" value="1"/>
</dbReference>
<keyword evidence="5" id="KW-0804">Transcription</keyword>
<dbReference type="PANTHER" id="PTHR48111">
    <property type="entry name" value="REGULATOR OF RPOS"/>
    <property type="match status" value="1"/>
</dbReference>
<dbReference type="InterPro" id="IPR008207">
    <property type="entry name" value="Sig_transdc_His_kin_Hpt_dom"/>
</dbReference>
<gene>
    <name evidence="10" type="ORF">DA73_0200690</name>
</gene>
<keyword evidence="4 7" id="KW-0238">DNA-binding</keyword>